<dbReference type="Pfam" id="PF01875">
    <property type="entry name" value="Memo"/>
    <property type="match status" value="1"/>
</dbReference>
<dbReference type="Proteomes" id="UP000176725">
    <property type="component" value="Unassembled WGS sequence"/>
</dbReference>
<name>A0A1F8BKT7_9BACT</name>
<keyword evidence="2" id="KW-0472">Membrane</keyword>
<dbReference type="STRING" id="1802521.A2893_06420"/>
<evidence type="ECO:0000256" key="2">
    <source>
        <dbReference type="SAM" id="Phobius"/>
    </source>
</evidence>
<keyword evidence="2" id="KW-1133">Transmembrane helix</keyword>
<reference evidence="3 4" key="1">
    <citation type="journal article" date="2016" name="Nat. Commun.">
        <title>Thousands of microbial genomes shed light on interconnected biogeochemical processes in an aquifer system.</title>
        <authorList>
            <person name="Anantharaman K."/>
            <person name="Brown C.T."/>
            <person name="Hug L.A."/>
            <person name="Sharon I."/>
            <person name="Castelle C.J."/>
            <person name="Probst A.J."/>
            <person name="Thomas B.C."/>
            <person name="Singh A."/>
            <person name="Wilkins M.J."/>
            <person name="Karaoz U."/>
            <person name="Brodie E.L."/>
            <person name="Williams K.H."/>
            <person name="Hubbard S.S."/>
            <person name="Banfield J.F."/>
        </authorList>
    </citation>
    <scope>NUCLEOTIDE SEQUENCE [LARGE SCALE GENOMIC DNA]</scope>
</reference>
<keyword evidence="2" id="KW-0812">Transmembrane</keyword>
<feature type="transmembrane region" description="Helical" evidence="2">
    <location>
        <begin position="7"/>
        <end position="25"/>
    </location>
</feature>
<dbReference type="EMBL" id="MGHH01000008">
    <property type="protein sequence ID" value="OGM64632.1"/>
    <property type="molecule type" value="Genomic_DNA"/>
</dbReference>
<accession>A0A1F8BKT7</accession>
<evidence type="ECO:0000313" key="3">
    <source>
        <dbReference type="EMBL" id="OGM64632.1"/>
    </source>
</evidence>
<evidence type="ECO:0000256" key="1">
    <source>
        <dbReference type="ARBA" id="ARBA00006315"/>
    </source>
</evidence>
<gene>
    <name evidence="3" type="ORF">A2893_06420</name>
</gene>
<proteinExistence type="inferred from homology"/>
<dbReference type="NCBIfam" id="TIGR04336">
    <property type="entry name" value="AmmeMemoSam_B"/>
    <property type="match status" value="1"/>
</dbReference>
<comment type="similarity">
    <text evidence="1">Belongs to the MEMO1 family.</text>
</comment>
<organism evidence="3 4">
    <name type="scientific">Candidatus Woesebacteria bacterium RIFCSPLOWO2_01_FULL_39_25</name>
    <dbReference type="NCBI Taxonomy" id="1802521"/>
    <lineage>
        <taxon>Bacteria</taxon>
        <taxon>Candidatus Woeseibacteriota</taxon>
    </lineage>
</organism>
<comment type="caution">
    <text evidence="3">The sequence shown here is derived from an EMBL/GenBank/DDBJ whole genome shotgun (WGS) entry which is preliminary data.</text>
</comment>
<dbReference type="Gene3D" id="3.40.830.10">
    <property type="entry name" value="LigB-like"/>
    <property type="match status" value="1"/>
</dbReference>
<dbReference type="PANTHER" id="PTHR11060">
    <property type="entry name" value="PROTEIN MEMO1"/>
    <property type="match status" value="1"/>
</dbReference>
<dbReference type="InterPro" id="IPR002737">
    <property type="entry name" value="MEMO1_fam"/>
</dbReference>
<evidence type="ECO:0000313" key="4">
    <source>
        <dbReference type="Proteomes" id="UP000176725"/>
    </source>
</evidence>
<dbReference type="AlphaFoldDB" id="A0A1F8BKT7"/>
<protein>
    <submittedName>
        <fullName evidence="3">AmmeMemoRadiSam system protein B</fullName>
    </submittedName>
</protein>
<sequence>MNKLQKILIALSLIFMVLVIGTFLLKTQKGKVAGVQTSSGETPIRGITLPHHKLAEKLILESFERLKNENFSYVVILGPNHFEPEINSVVTAKSIPEYSFDNEVIQKYLQKYPDIVVSGELINKEHSITLHLPYIQNYLPNAKMLPLMISPYASKNDLYDKVNYLTSITPSDTLFIASVDFAHDVMQDTALKNNEESIAAISSFDYQTILDFGDDHMDSPLSISMLLKSMQKEGSTKWETWYSSHAAILEGDPAIQGTSYVIGVFR</sequence>
<dbReference type="PANTHER" id="PTHR11060:SF0">
    <property type="entry name" value="PROTEIN MEMO1"/>
    <property type="match status" value="1"/>
</dbReference>